<comment type="similarity">
    <text evidence="1">Belongs to the tachykinin family.</text>
</comment>
<evidence type="ECO:0000256" key="2">
    <source>
        <dbReference type="ARBA" id="ARBA00022815"/>
    </source>
</evidence>
<dbReference type="AlphaFoldDB" id="A0A8C2XMC1"/>
<feature type="signal peptide" evidence="3">
    <location>
        <begin position="1"/>
        <end position="30"/>
    </location>
</feature>
<evidence type="ECO:0000313" key="5">
    <source>
        <dbReference type="Proteomes" id="UP000694565"/>
    </source>
</evidence>
<evidence type="ECO:0008006" key="6">
    <source>
        <dbReference type="Google" id="ProtNLM"/>
    </source>
</evidence>
<feature type="chain" id="PRO_5034939577" description="Neuromedin-K" evidence="3">
    <location>
        <begin position="31"/>
        <end position="101"/>
    </location>
</feature>
<protein>
    <recommendedName>
        <fullName evidence="6">Neuromedin-K</fullName>
    </recommendedName>
</protein>
<dbReference type="Proteomes" id="UP000694565">
    <property type="component" value="Unplaced"/>
</dbReference>
<accession>A0A8C2XMC1</accession>
<evidence type="ECO:0000313" key="4">
    <source>
        <dbReference type="Ensembl" id="ENSCLMP00005020496.1"/>
    </source>
</evidence>
<reference evidence="4" key="1">
    <citation type="submission" date="2025-08" db="UniProtKB">
        <authorList>
            <consortium name="Ensembl"/>
        </authorList>
    </citation>
    <scope>IDENTIFICATION</scope>
</reference>
<keyword evidence="2" id="KW-0027">Amidation</keyword>
<dbReference type="Ensembl" id="ENSCLMT00005021539.1">
    <property type="protein sequence ID" value="ENSCLMP00005020496.1"/>
    <property type="gene ID" value="ENSCLMG00005010250.1"/>
</dbReference>
<dbReference type="PROSITE" id="PS00267">
    <property type="entry name" value="TACHYKININ"/>
    <property type="match status" value="1"/>
</dbReference>
<keyword evidence="3" id="KW-0732">Signal</keyword>
<sequence length="101" mass="11713">MERTTNCCRTRASLVTLVAFVIFPVRSGCSEYNYKSLTEAKPECCIREDAELKRSRDIDYDSFIGLMGRRSVAQPKRMACPCVEEYLQTKRGQFINYGRQR</sequence>
<keyword evidence="5" id="KW-1185">Reference proteome</keyword>
<evidence type="ECO:0000256" key="1">
    <source>
        <dbReference type="ARBA" id="ARBA00007518"/>
    </source>
</evidence>
<reference evidence="4" key="2">
    <citation type="submission" date="2025-09" db="UniProtKB">
        <authorList>
            <consortium name="Ensembl"/>
        </authorList>
    </citation>
    <scope>IDENTIFICATION</scope>
</reference>
<name>A0A8C2XMC1_CYCLU</name>
<dbReference type="GeneTree" id="ENSGT00940000177443"/>
<evidence type="ECO:0000256" key="3">
    <source>
        <dbReference type="SAM" id="SignalP"/>
    </source>
</evidence>
<proteinExistence type="inferred from homology"/>
<dbReference type="InterPro" id="IPR013055">
    <property type="entry name" value="Tachy_Neuro_lke_CS"/>
</dbReference>
<organism evidence="4 5">
    <name type="scientific">Cyclopterus lumpus</name>
    <name type="common">Lumpsucker</name>
    <dbReference type="NCBI Taxonomy" id="8103"/>
    <lineage>
        <taxon>Eukaryota</taxon>
        <taxon>Metazoa</taxon>
        <taxon>Chordata</taxon>
        <taxon>Craniata</taxon>
        <taxon>Vertebrata</taxon>
        <taxon>Euteleostomi</taxon>
        <taxon>Actinopterygii</taxon>
        <taxon>Neopterygii</taxon>
        <taxon>Teleostei</taxon>
        <taxon>Neoteleostei</taxon>
        <taxon>Acanthomorphata</taxon>
        <taxon>Eupercaria</taxon>
        <taxon>Perciformes</taxon>
        <taxon>Cottioidei</taxon>
        <taxon>Cottales</taxon>
        <taxon>Cyclopteridae</taxon>
        <taxon>Cyclopterus</taxon>
    </lineage>
</organism>